<dbReference type="Proteomes" id="UP000028181">
    <property type="component" value="Chromosome I"/>
</dbReference>
<accession>A0A068ST60</accession>
<protein>
    <submittedName>
        <fullName evidence="2">Uncharacterized protein</fullName>
    </submittedName>
</protein>
<organism evidence="2 3">
    <name type="scientific">Neorhizobium galegae bv. orientalis str. HAMBI 540</name>
    <dbReference type="NCBI Taxonomy" id="1028800"/>
    <lineage>
        <taxon>Bacteria</taxon>
        <taxon>Pseudomonadati</taxon>
        <taxon>Pseudomonadota</taxon>
        <taxon>Alphaproteobacteria</taxon>
        <taxon>Hyphomicrobiales</taxon>
        <taxon>Rhizobiaceae</taxon>
        <taxon>Rhizobium/Agrobacterium group</taxon>
        <taxon>Neorhizobium</taxon>
    </lineage>
</organism>
<evidence type="ECO:0000313" key="3">
    <source>
        <dbReference type="Proteomes" id="UP000028181"/>
    </source>
</evidence>
<keyword evidence="3" id="KW-1185">Reference proteome</keyword>
<dbReference type="eggNOG" id="ENOG50314X8">
    <property type="taxonomic scope" value="Bacteria"/>
</dbReference>
<evidence type="ECO:0000256" key="1">
    <source>
        <dbReference type="SAM" id="SignalP"/>
    </source>
</evidence>
<feature type="chain" id="PRO_5001656145" evidence="1">
    <location>
        <begin position="33"/>
        <end position="132"/>
    </location>
</feature>
<dbReference type="PATRIC" id="fig|1028800.3.peg.2808"/>
<proteinExistence type="predicted"/>
<gene>
    <name evidence="2" type="ORF">RG540_CH27750</name>
</gene>
<dbReference type="EMBL" id="HG938353">
    <property type="protein sequence ID" value="CDN48941.1"/>
    <property type="molecule type" value="Genomic_DNA"/>
</dbReference>
<dbReference type="HOGENOM" id="CLU_1914838_0_0_5"/>
<evidence type="ECO:0000313" key="2">
    <source>
        <dbReference type="EMBL" id="CDN48941.1"/>
    </source>
</evidence>
<dbReference type="KEGG" id="ngg:RG540_CH27750"/>
<feature type="signal peptide" evidence="1">
    <location>
        <begin position="1"/>
        <end position="32"/>
    </location>
</feature>
<dbReference type="AlphaFoldDB" id="A0A068ST60"/>
<name>A0A068ST60_NEOGA</name>
<reference evidence="3" key="1">
    <citation type="journal article" date="2014" name="BMC Genomics">
        <title>Genome sequencing of two Neorhizobium galegae strains reveals a noeT gene responsible for the unusual acetylation of the nodulation factors.</title>
        <authorList>
            <person name="Osterman J."/>
            <person name="Marsh J."/>
            <person name="Laine P.K."/>
            <person name="Zeng Z."/>
            <person name="Alatalo E."/>
            <person name="Sullivan J.T."/>
            <person name="Young J.P."/>
            <person name="Thomas-Oates J."/>
            <person name="Paulin L."/>
            <person name="Lindstrom K."/>
        </authorList>
    </citation>
    <scope>NUCLEOTIDE SEQUENCE [LARGE SCALE GENOMIC DNA]</scope>
    <source>
        <strain evidence="3">HAMBI 540</strain>
    </source>
</reference>
<keyword evidence="1" id="KW-0732">Signal</keyword>
<sequence>MGAFRDMSLNNIRFTIASAMLAAISVAVPAGAVTFLDGAYGSKEGCTYAETGESSGADDFLLLNDEGVTTSVSACEFKGVPKKTANGFTIKAQCDAEGEKGPEDTATLTKSAKGYTVSFRDGTKLGPMPKCR</sequence>